<reference evidence="6 7" key="1">
    <citation type="submission" date="2019-03" db="EMBL/GenBank/DDBJ databases">
        <title>The complete genome sequence of Neokomagataea sp. Jb2 NBRC113641.</title>
        <authorList>
            <person name="Chua K.-O."/>
            <person name="Chan K.-G."/>
            <person name="See-Too W.-S."/>
        </authorList>
    </citation>
    <scope>NUCLEOTIDE SEQUENCE [LARGE SCALE GENOMIC DNA]</scope>
    <source>
        <strain evidence="6 7">Jb2</strain>
    </source>
</reference>
<dbReference type="PANTHER" id="PTHR37482:SF1">
    <property type="entry name" value="OUTER MEMBRANE PROTEIN ASSEMBLY FACTOR BAME"/>
    <property type="match status" value="1"/>
</dbReference>
<dbReference type="OrthoDB" id="7160681at2"/>
<dbReference type="Pfam" id="PF04355">
    <property type="entry name" value="BamE"/>
    <property type="match status" value="1"/>
</dbReference>
<dbReference type="AlphaFoldDB" id="A0A506US55"/>
<keyword evidence="3" id="KW-0998">Cell outer membrane</keyword>
<protein>
    <submittedName>
        <fullName evidence="6">Outer membrane protein assembly factor BamE</fullName>
    </submittedName>
</protein>
<evidence type="ECO:0000313" key="7">
    <source>
        <dbReference type="Proteomes" id="UP000315037"/>
    </source>
</evidence>
<feature type="domain" description="Outer membrane protein assembly factor BamE" evidence="5">
    <location>
        <begin position="51"/>
        <end position="124"/>
    </location>
</feature>
<accession>A0A506US55</accession>
<keyword evidence="2" id="KW-0472">Membrane</keyword>
<dbReference type="InterPro" id="IPR007450">
    <property type="entry name" value="BamE_dom"/>
</dbReference>
<proteinExistence type="predicted"/>
<dbReference type="GO" id="GO:0043165">
    <property type="term" value="P:Gram-negative-bacterium-type cell outer membrane assembly"/>
    <property type="evidence" value="ECO:0007669"/>
    <property type="project" value="TreeGrafter"/>
</dbReference>
<evidence type="ECO:0000256" key="4">
    <source>
        <dbReference type="SAM" id="MobiDB-lite"/>
    </source>
</evidence>
<keyword evidence="1" id="KW-0732">Signal</keyword>
<dbReference type="Gene3D" id="3.30.1450.10">
    <property type="match status" value="1"/>
</dbReference>
<evidence type="ECO:0000256" key="3">
    <source>
        <dbReference type="ARBA" id="ARBA00023237"/>
    </source>
</evidence>
<organism evidence="6 7">
    <name type="scientific">Oecophyllibacter saccharovorans</name>
    <dbReference type="NCBI Taxonomy" id="2558360"/>
    <lineage>
        <taxon>Bacteria</taxon>
        <taxon>Pseudomonadati</taxon>
        <taxon>Pseudomonadota</taxon>
        <taxon>Alphaproteobacteria</taxon>
        <taxon>Acetobacterales</taxon>
        <taxon>Acetobacteraceae</taxon>
        <taxon>Oecophyllibacter</taxon>
    </lineage>
</organism>
<dbReference type="GO" id="GO:0030674">
    <property type="term" value="F:protein-macromolecule adaptor activity"/>
    <property type="evidence" value="ECO:0007669"/>
    <property type="project" value="TreeGrafter"/>
</dbReference>
<evidence type="ECO:0000313" key="6">
    <source>
        <dbReference type="EMBL" id="TPW36174.1"/>
    </source>
</evidence>
<comment type="caution">
    <text evidence="6">The sequence shown here is derived from an EMBL/GenBank/DDBJ whole genome shotgun (WGS) entry which is preliminary data.</text>
</comment>
<keyword evidence="7" id="KW-1185">Reference proteome</keyword>
<dbReference type="EMBL" id="SORZ01000001">
    <property type="protein sequence ID" value="TPW36174.1"/>
    <property type="molecule type" value="Genomic_DNA"/>
</dbReference>
<gene>
    <name evidence="6" type="ORF">E3202_02250</name>
</gene>
<dbReference type="PANTHER" id="PTHR37482">
    <property type="entry name" value="OUTER MEMBRANE PROTEIN ASSEMBLY FACTOR BAME"/>
    <property type="match status" value="1"/>
</dbReference>
<dbReference type="GO" id="GO:1990063">
    <property type="term" value="C:Bam protein complex"/>
    <property type="evidence" value="ECO:0007669"/>
    <property type="project" value="TreeGrafter"/>
</dbReference>
<dbReference type="GO" id="GO:0051205">
    <property type="term" value="P:protein insertion into membrane"/>
    <property type="evidence" value="ECO:0007669"/>
    <property type="project" value="TreeGrafter"/>
</dbReference>
<name>A0A506US55_9PROT</name>
<dbReference type="Proteomes" id="UP000315037">
    <property type="component" value="Unassembled WGS sequence"/>
</dbReference>
<sequence>MAAPTVQSAEICFPAQSVSTSKSSRKGLALLLAGACLSGCTLFDAPEIPRGALVEKSDILQLHPGSTTQQEVESLIGSPTTHATFDNNKWIYITLTKNLVPMGFPAVDKQRVLVLDFDDSGVLQHLKLLTKKNAVPVSMVSAITPSPGTQISVLQEILGNVGRYNPMSSLGNTFGGGLGGLGGMNNHGGGMGNGPLSGQGTGNGGVGNTMP</sequence>
<feature type="region of interest" description="Disordered" evidence="4">
    <location>
        <begin position="189"/>
        <end position="211"/>
    </location>
</feature>
<evidence type="ECO:0000256" key="2">
    <source>
        <dbReference type="ARBA" id="ARBA00023136"/>
    </source>
</evidence>
<evidence type="ECO:0000259" key="5">
    <source>
        <dbReference type="Pfam" id="PF04355"/>
    </source>
</evidence>
<dbReference type="InterPro" id="IPR026592">
    <property type="entry name" value="BamE"/>
</dbReference>
<dbReference type="InterPro" id="IPR037873">
    <property type="entry name" value="BamE-like"/>
</dbReference>
<evidence type="ECO:0000256" key="1">
    <source>
        <dbReference type="ARBA" id="ARBA00022729"/>
    </source>
</evidence>